<dbReference type="Gene3D" id="1.20.1280.50">
    <property type="match status" value="1"/>
</dbReference>
<reference evidence="2 4" key="2">
    <citation type="journal article" date="2014" name="BMC Genomics">
        <title>An improved genome release (version Mt4.0) for the model legume Medicago truncatula.</title>
        <authorList>
            <person name="Tang H."/>
            <person name="Krishnakumar V."/>
            <person name="Bidwell S."/>
            <person name="Rosen B."/>
            <person name="Chan A."/>
            <person name="Zhou S."/>
            <person name="Gentzbittel L."/>
            <person name="Childs K.L."/>
            <person name="Yandell M."/>
            <person name="Gundlach H."/>
            <person name="Mayer K.F."/>
            <person name="Schwartz D.C."/>
            <person name="Town C.D."/>
        </authorList>
    </citation>
    <scope>GENOME REANNOTATION</scope>
    <source>
        <strain evidence="3 4">cv. Jemalong A17</strain>
    </source>
</reference>
<evidence type="ECO:0000259" key="1">
    <source>
        <dbReference type="Pfam" id="PF12937"/>
    </source>
</evidence>
<protein>
    <submittedName>
        <fullName evidence="2">F-box plant-like protein</fullName>
    </submittedName>
</protein>
<reference evidence="3" key="3">
    <citation type="submission" date="2015-04" db="UniProtKB">
        <authorList>
            <consortium name="EnsemblPlants"/>
        </authorList>
    </citation>
    <scope>IDENTIFICATION</scope>
    <source>
        <strain evidence="3">cv. Jemalong A17</strain>
    </source>
</reference>
<dbReference type="Pfam" id="PF12937">
    <property type="entry name" value="F-box-like"/>
    <property type="match status" value="1"/>
</dbReference>
<dbReference type="InterPro" id="IPR036047">
    <property type="entry name" value="F-box-like_dom_sf"/>
</dbReference>
<dbReference type="EMBL" id="CM001222">
    <property type="protein sequence ID" value="AES75350.2"/>
    <property type="molecule type" value="Genomic_DNA"/>
</dbReference>
<evidence type="ECO:0000313" key="3">
    <source>
        <dbReference type="EnsemblPlants" id="AES75350"/>
    </source>
</evidence>
<dbReference type="AlphaFoldDB" id="G7KIE1"/>
<evidence type="ECO:0000313" key="2">
    <source>
        <dbReference type="EMBL" id="AES75350.2"/>
    </source>
</evidence>
<dbReference type="InterPro" id="IPR001810">
    <property type="entry name" value="F-box_dom"/>
</dbReference>
<dbReference type="EnsemblPlants" id="AES75350">
    <property type="protein sequence ID" value="AES75350"/>
    <property type="gene ID" value="MTR_6g042460"/>
</dbReference>
<dbReference type="PANTHER" id="PTHR39741">
    <property type="entry name" value="F-BOX DOMAIN CONTAINING PROTEIN, EXPRESSED"/>
    <property type="match status" value="1"/>
</dbReference>
<dbReference type="InterPro" id="IPR055336">
    <property type="entry name" value="At4g00755-like"/>
</dbReference>
<evidence type="ECO:0000313" key="4">
    <source>
        <dbReference type="Proteomes" id="UP000002051"/>
    </source>
</evidence>
<accession>G7KIE1</accession>
<accession>A0A0C3VVF2</accession>
<dbReference type="PANTHER" id="PTHR39741:SF2">
    <property type="entry name" value="F-BOX DOMAIN-CONTAINING PROTEIN"/>
    <property type="match status" value="1"/>
</dbReference>
<dbReference type="eggNOG" id="ENOG502QRFZ">
    <property type="taxonomic scope" value="Eukaryota"/>
</dbReference>
<feature type="domain" description="F-box" evidence="1">
    <location>
        <begin position="20"/>
        <end position="59"/>
    </location>
</feature>
<sequence length="300" mass="33937">MSEGKNTQDFIQCLGRDMSIDVFNHLNLNDPCDLIRASAVSKSWYQFVVKNGLCKKRCFKLLPELIDVVDSIEVDNIIEPVSDMDGVCADWECLKRNHKVYAALAFHLARYVKNGITSKIEASYSLNELGDVLESLTYRLCSNICLITKIRVQPYQAFCEDDSPMYTYSTVRFRIGRVKTPSAWTYTSPHYSILQEKPWQELELPEPGLCNGGLLLVELLGRVKKKGSTFEIGISQVQIEGLPTSEAFDVKINHGSGKYTLKYNHITYNLITKATSRISSCISSASSRMPSFHYYKIGKI</sequence>
<organism evidence="2 4">
    <name type="scientific">Medicago truncatula</name>
    <name type="common">Barrel medic</name>
    <name type="synonym">Medicago tribuloides</name>
    <dbReference type="NCBI Taxonomy" id="3880"/>
    <lineage>
        <taxon>Eukaryota</taxon>
        <taxon>Viridiplantae</taxon>
        <taxon>Streptophyta</taxon>
        <taxon>Embryophyta</taxon>
        <taxon>Tracheophyta</taxon>
        <taxon>Spermatophyta</taxon>
        <taxon>Magnoliopsida</taxon>
        <taxon>eudicotyledons</taxon>
        <taxon>Gunneridae</taxon>
        <taxon>Pentapetalae</taxon>
        <taxon>rosids</taxon>
        <taxon>fabids</taxon>
        <taxon>Fabales</taxon>
        <taxon>Fabaceae</taxon>
        <taxon>Papilionoideae</taxon>
        <taxon>50 kb inversion clade</taxon>
        <taxon>NPAAA clade</taxon>
        <taxon>Hologalegina</taxon>
        <taxon>IRL clade</taxon>
        <taxon>Trifolieae</taxon>
        <taxon>Medicago</taxon>
    </lineage>
</organism>
<dbReference type="SUPFAM" id="SSF81383">
    <property type="entry name" value="F-box domain"/>
    <property type="match status" value="1"/>
</dbReference>
<gene>
    <name evidence="2" type="ordered locus">MTR_6g042460</name>
</gene>
<dbReference type="Proteomes" id="UP000002051">
    <property type="component" value="Chromosome 6"/>
</dbReference>
<name>G7KIE1_MEDTR</name>
<keyword evidence="4" id="KW-1185">Reference proteome</keyword>
<reference evidence="2 4" key="1">
    <citation type="journal article" date="2011" name="Nature">
        <title>The Medicago genome provides insight into the evolution of rhizobial symbioses.</title>
        <authorList>
            <person name="Young N.D."/>
            <person name="Debelle F."/>
            <person name="Oldroyd G.E."/>
            <person name="Geurts R."/>
            <person name="Cannon S.B."/>
            <person name="Udvardi M.K."/>
            <person name="Benedito V.A."/>
            <person name="Mayer K.F."/>
            <person name="Gouzy J."/>
            <person name="Schoof H."/>
            <person name="Van de Peer Y."/>
            <person name="Proost S."/>
            <person name="Cook D.R."/>
            <person name="Meyers B.C."/>
            <person name="Spannagl M."/>
            <person name="Cheung F."/>
            <person name="De Mita S."/>
            <person name="Krishnakumar V."/>
            <person name="Gundlach H."/>
            <person name="Zhou S."/>
            <person name="Mudge J."/>
            <person name="Bharti A.K."/>
            <person name="Murray J.D."/>
            <person name="Naoumkina M.A."/>
            <person name="Rosen B."/>
            <person name="Silverstein K.A."/>
            <person name="Tang H."/>
            <person name="Rombauts S."/>
            <person name="Zhao P.X."/>
            <person name="Zhou P."/>
            <person name="Barbe V."/>
            <person name="Bardou P."/>
            <person name="Bechner M."/>
            <person name="Bellec A."/>
            <person name="Berger A."/>
            <person name="Berges H."/>
            <person name="Bidwell S."/>
            <person name="Bisseling T."/>
            <person name="Choisne N."/>
            <person name="Couloux A."/>
            <person name="Denny R."/>
            <person name="Deshpande S."/>
            <person name="Dai X."/>
            <person name="Doyle J.J."/>
            <person name="Dudez A.M."/>
            <person name="Farmer A.D."/>
            <person name="Fouteau S."/>
            <person name="Franken C."/>
            <person name="Gibelin C."/>
            <person name="Gish J."/>
            <person name="Goldstein S."/>
            <person name="Gonzalez A.J."/>
            <person name="Green P.J."/>
            <person name="Hallab A."/>
            <person name="Hartog M."/>
            <person name="Hua A."/>
            <person name="Humphray S.J."/>
            <person name="Jeong D.H."/>
            <person name="Jing Y."/>
            <person name="Jocker A."/>
            <person name="Kenton S.M."/>
            <person name="Kim D.J."/>
            <person name="Klee K."/>
            <person name="Lai H."/>
            <person name="Lang C."/>
            <person name="Lin S."/>
            <person name="Macmil S.L."/>
            <person name="Magdelenat G."/>
            <person name="Matthews L."/>
            <person name="McCorrison J."/>
            <person name="Monaghan E.L."/>
            <person name="Mun J.H."/>
            <person name="Najar F.Z."/>
            <person name="Nicholson C."/>
            <person name="Noirot C."/>
            <person name="O'Bleness M."/>
            <person name="Paule C.R."/>
            <person name="Poulain J."/>
            <person name="Prion F."/>
            <person name="Qin B."/>
            <person name="Qu C."/>
            <person name="Retzel E.F."/>
            <person name="Riddle C."/>
            <person name="Sallet E."/>
            <person name="Samain S."/>
            <person name="Samson N."/>
            <person name="Sanders I."/>
            <person name="Saurat O."/>
            <person name="Scarpelli C."/>
            <person name="Schiex T."/>
            <person name="Segurens B."/>
            <person name="Severin A.J."/>
            <person name="Sherrier D.J."/>
            <person name="Shi R."/>
            <person name="Sims S."/>
            <person name="Singer S.R."/>
            <person name="Sinharoy S."/>
            <person name="Sterck L."/>
            <person name="Viollet A."/>
            <person name="Wang B.B."/>
            <person name="Wang K."/>
            <person name="Wang M."/>
            <person name="Wang X."/>
            <person name="Warfsmann J."/>
            <person name="Weissenbach J."/>
            <person name="White D.D."/>
            <person name="White J.D."/>
            <person name="Wiley G.B."/>
            <person name="Wincker P."/>
            <person name="Xing Y."/>
            <person name="Yang L."/>
            <person name="Yao Z."/>
            <person name="Ying F."/>
            <person name="Zhai J."/>
            <person name="Zhou L."/>
            <person name="Zuber A."/>
            <person name="Denarie J."/>
            <person name="Dixon R.A."/>
            <person name="May G.D."/>
            <person name="Schwartz D.C."/>
            <person name="Rogers J."/>
            <person name="Quetier F."/>
            <person name="Town C.D."/>
            <person name="Roe B.A."/>
        </authorList>
    </citation>
    <scope>NUCLEOTIDE SEQUENCE [LARGE SCALE GENOMIC DNA]</scope>
    <source>
        <strain evidence="2">A17</strain>
        <strain evidence="3 4">cv. Jemalong A17</strain>
    </source>
</reference>
<dbReference type="HOGENOM" id="CLU_042470_0_0_1"/>
<proteinExistence type="predicted"/>
<dbReference type="PaxDb" id="3880-AES75350"/>